<accession>A0A2S5KPN2</accession>
<evidence type="ECO:0000313" key="1">
    <source>
        <dbReference type="EMBL" id="PPC76499.1"/>
    </source>
</evidence>
<dbReference type="Proteomes" id="UP000238196">
    <property type="component" value="Unassembled WGS sequence"/>
</dbReference>
<name>A0A2S5KPN2_9PROT</name>
<sequence length="305" mass="34350">MWGLSVTALAGRISLLARWVGIFVVLNTVLQISAFAEDDVPGSQDSPLFSRYPGSWIVTYRRNTVDYHLLPTGPMVKSNGQIQAESEVRSKGRLWRLTYQLPANVAPREAFESIKEQLGPHDPEILFQCQSRACGDSSYWSSDVFNDPVLYGMDREQDYLLARFAAEDGDIYVAAYSVLRANRRAYLHLDIVQTGRNGSAEGPLKLQVPVEFSSDDQLVTPFLPDHWIDPVLQGQWKSVWLVSRIKGAEDPADLLERARNRGEQVKRLLRDQGVEDVEIEVWPLGPFSNATDDGVALWAFPKDEK</sequence>
<dbReference type="InterPro" id="IPR032608">
    <property type="entry name" value="DUF4892"/>
</dbReference>
<gene>
    <name evidence="1" type="ORF">C4K68_15275</name>
</gene>
<evidence type="ECO:0008006" key="3">
    <source>
        <dbReference type="Google" id="ProtNLM"/>
    </source>
</evidence>
<comment type="caution">
    <text evidence="1">The sequence shown here is derived from an EMBL/GenBank/DDBJ whole genome shotgun (WGS) entry which is preliminary data.</text>
</comment>
<dbReference type="Pfam" id="PF16234">
    <property type="entry name" value="DUF4892"/>
    <property type="match status" value="1"/>
</dbReference>
<reference evidence="1 2" key="1">
    <citation type="submission" date="2018-02" db="EMBL/GenBank/DDBJ databases">
        <title>novel marine gammaproteobacteria from coastal saline agro ecosystem.</title>
        <authorList>
            <person name="Krishnan R."/>
            <person name="Ramesh Kumar N."/>
        </authorList>
    </citation>
    <scope>NUCLEOTIDE SEQUENCE [LARGE SCALE GENOMIC DNA]</scope>
    <source>
        <strain evidence="1 2">228</strain>
    </source>
</reference>
<protein>
    <recommendedName>
        <fullName evidence="3">DUF4892 domain-containing protein</fullName>
    </recommendedName>
</protein>
<organism evidence="1 2">
    <name type="scientific">Proteobacteria bacterium 228</name>
    <dbReference type="NCBI Taxonomy" id="2083153"/>
    <lineage>
        <taxon>Bacteria</taxon>
        <taxon>Pseudomonadati</taxon>
        <taxon>Pseudomonadota</taxon>
    </lineage>
</organism>
<evidence type="ECO:0000313" key="2">
    <source>
        <dbReference type="Proteomes" id="UP000238196"/>
    </source>
</evidence>
<proteinExistence type="predicted"/>
<dbReference type="EMBL" id="PRLP01000051">
    <property type="protein sequence ID" value="PPC76499.1"/>
    <property type="molecule type" value="Genomic_DNA"/>
</dbReference>
<dbReference type="OrthoDB" id="5296103at2"/>
<dbReference type="AlphaFoldDB" id="A0A2S5KPN2"/>